<proteinExistence type="predicted"/>
<dbReference type="Proteomes" id="UP000019062">
    <property type="component" value="Unassembled WGS sequence"/>
</dbReference>
<dbReference type="EMBL" id="ASQA01000013">
    <property type="protein sequence ID" value="ETT86156.1"/>
    <property type="molecule type" value="Genomic_DNA"/>
</dbReference>
<reference evidence="1 2" key="1">
    <citation type="journal article" date="2014" name="BMC Genomics">
        <title>Genomic comparison of sporeforming bacilli isolated from milk.</title>
        <authorList>
            <person name="Moreno Switt A.I."/>
            <person name="Andrus A.D."/>
            <person name="Ranieri M.L."/>
            <person name="Orsi R.H."/>
            <person name="Ivy R."/>
            <person name="den Bakker H.C."/>
            <person name="Martin N.H."/>
            <person name="Wiedmann M."/>
            <person name="Boor K.J."/>
        </authorList>
    </citation>
    <scope>NUCLEOTIDE SEQUENCE [LARGE SCALE GENOMIC DNA]</scope>
    <source>
        <strain evidence="1 2">FSL R5-213</strain>
    </source>
</reference>
<name>W4F271_9BACL</name>
<sequence length="201" mass="24369">MNIEEFSEVERLLIEKFGRLDVQEDELAYKHFITGNLDRFNRLLTNEECINLMILFNPRNDFETQEFFGIEEKFLEIFRYLFRKNGETPVYIYCPELESKRKYIFRYLKKVLDKQEFSLFKKIKNTIVPHNGLFEIKTQEHLEIFAKLSLRHLHFSNFFFEDSVIIGNYELNIPIYCFDISYLKECESEANKVGLYIRSKY</sequence>
<protein>
    <submittedName>
        <fullName evidence="1">Uncharacterized protein</fullName>
    </submittedName>
</protein>
<organism evidence="1 2">
    <name type="scientific">Viridibacillus arenosi FSL R5-213</name>
    <dbReference type="NCBI Taxonomy" id="1227360"/>
    <lineage>
        <taxon>Bacteria</taxon>
        <taxon>Bacillati</taxon>
        <taxon>Bacillota</taxon>
        <taxon>Bacilli</taxon>
        <taxon>Bacillales</taxon>
        <taxon>Caryophanaceae</taxon>
        <taxon>Viridibacillus</taxon>
    </lineage>
</organism>
<evidence type="ECO:0000313" key="2">
    <source>
        <dbReference type="Proteomes" id="UP000019062"/>
    </source>
</evidence>
<dbReference type="AlphaFoldDB" id="W4F271"/>
<gene>
    <name evidence="1" type="ORF">C176_05567</name>
</gene>
<accession>W4F271</accession>
<dbReference type="eggNOG" id="ENOG50337HU">
    <property type="taxonomic scope" value="Bacteria"/>
</dbReference>
<comment type="caution">
    <text evidence="1">The sequence shown here is derived from an EMBL/GenBank/DDBJ whole genome shotgun (WGS) entry which is preliminary data.</text>
</comment>
<keyword evidence="2" id="KW-1185">Reference proteome</keyword>
<evidence type="ECO:0000313" key="1">
    <source>
        <dbReference type="EMBL" id="ETT86156.1"/>
    </source>
</evidence>
<dbReference type="RefSeq" id="WP_038181078.1">
    <property type="nucleotide sequence ID" value="NZ_ASQA01000013.1"/>
</dbReference>